<reference evidence="2 3" key="1">
    <citation type="submission" date="2019-03" db="EMBL/GenBank/DDBJ databases">
        <title>First draft genome of Liparis tanakae, snailfish: a comprehensive survey of snailfish specific genes.</title>
        <authorList>
            <person name="Kim W."/>
            <person name="Song I."/>
            <person name="Jeong J.-H."/>
            <person name="Kim D."/>
            <person name="Kim S."/>
            <person name="Ryu S."/>
            <person name="Song J.Y."/>
            <person name="Lee S.K."/>
        </authorList>
    </citation>
    <scope>NUCLEOTIDE SEQUENCE [LARGE SCALE GENOMIC DNA]</scope>
    <source>
        <tissue evidence="2">Muscle</tissue>
    </source>
</reference>
<dbReference type="AlphaFoldDB" id="A0A4Z2E287"/>
<protein>
    <submittedName>
        <fullName evidence="2">Uncharacterized protein</fullName>
    </submittedName>
</protein>
<proteinExistence type="predicted"/>
<name>A0A4Z2E287_9TELE</name>
<accession>A0A4Z2E287</accession>
<evidence type="ECO:0000313" key="2">
    <source>
        <dbReference type="EMBL" id="TNN22879.1"/>
    </source>
</evidence>
<dbReference type="EMBL" id="SRLO01020656">
    <property type="protein sequence ID" value="TNN22879.1"/>
    <property type="molecule type" value="Genomic_DNA"/>
</dbReference>
<evidence type="ECO:0000256" key="1">
    <source>
        <dbReference type="SAM" id="MobiDB-lite"/>
    </source>
</evidence>
<gene>
    <name evidence="2" type="ORF">EYF80_067005</name>
</gene>
<sequence>MHGRTPDSGRPTRGSHPPPVPRHIVARAAERRATSDGSGVPTGSAGPKSRAAPASQTRPSSPFLGLVPRKQCGNSA</sequence>
<evidence type="ECO:0000313" key="3">
    <source>
        <dbReference type="Proteomes" id="UP000314294"/>
    </source>
</evidence>
<feature type="region of interest" description="Disordered" evidence="1">
    <location>
        <begin position="1"/>
        <end position="76"/>
    </location>
</feature>
<keyword evidence="3" id="KW-1185">Reference proteome</keyword>
<dbReference type="Proteomes" id="UP000314294">
    <property type="component" value="Unassembled WGS sequence"/>
</dbReference>
<organism evidence="2 3">
    <name type="scientific">Liparis tanakae</name>
    <name type="common">Tanaka's snailfish</name>
    <dbReference type="NCBI Taxonomy" id="230148"/>
    <lineage>
        <taxon>Eukaryota</taxon>
        <taxon>Metazoa</taxon>
        <taxon>Chordata</taxon>
        <taxon>Craniata</taxon>
        <taxon>Vertebrata</taxon>
        <taxon>Euteleostomi</taxon>
        <taxon>Actinopterygii</taxon>
        <taxon>Neopterygii</taxon>
        <taxon>Teleostei</taxon>
        <taxon>Neoteleostei</taxon>
        <taxon>Acanthomorphata</taxon>
        <taxon>Eupercaria</taxon>
        <taxon>Perciformes</taxon>
        <taxon>Cottioidei</taxon>
        <taxon>Cottales</taxon>
        <taxon>Liparidae</taxon>
        <taxon>Liparis</taxon>
    </lineage>
</organism>
<comment type="caution">
    <text evidence="2">The sequence shown here is derived from an EMBL/GenBank/DDBJ whole genome shotgun (WGS) entry which is preliminary data.</text>
</comment>